<evidence type="ECO:0000313" key="3">
    <source>
        <dbReference type="EMBL" id="GAA4723929.1"/>
    </source>
</evidence>
<dbReference type="CDD" id="cd05288">
    <property type="entry name" value="PGDH"/>
    <property type="match status" value="1"/>
</dbReference>
<dbReference type="Gene3D" id="3.40.50.720">
    <property type="entry name" value="NAD(P)-binding Rossmann-like Domain"/>
    <property type="match status" value="1"/>
</dbReference>
<dbReference type="SMART" id="SM00829">
    <property type="entry name" value="PKS_ER"/>
    <property type="match status" value="1"/>
</dbReference>
<dbReference type="InterPro" id="IPR013149">
    <property type="entry name" value="ADH-like_C"/>
</dbReference>
<reference evidence="4" key="1">
    <citation type="journal article" date="2019" name="Int. J. Syst. Evol. Microbiol.">
        <title>The Global Catalogue of Microorganisms (GCM) 10K type strain sequencing project: providing services to taxonomists for standard genome sequencing and annotation.</title>
        <authorList>
            <consortium name="The Broad Institute Genomics Platform"/>
            <consortium name="The Broad Institute Genome Sequencing Center for Infectious Disease"/>
            <person name="Wu L."/>
            <person name="Ma J."/>
        </authorList>
    </citation>
    <scope>NUCLEOTIDE SEQUENCE [LARGE SCALE GENOMIC DNA]</scope>
    <source>
        <strain evidence="4">JCM 18961</strain>
    </source>
</reference>
<dbReference type="RefSeq" id="WP_345503331.1">
    <property type="nucleotide sequence ID" value="NZ_BAABLO010000011.1"/>
</dbReference>
<dbReference type="PANTHER" id="PTHR43205">
    <property type="entry name" value="PROSTAGLANDIN REDUCTASE"/>
    <property type="match status" value="1"/>
</dbReference>
<dbReference type="Pfam" id="PF00107">
    <property type="entry name" value="ADH_zinc_N"/>
    <property type="match status" value="1"/>
</dbReference>
<keyword evidence="1" id="KW-0560">Oxidoreductase</keyword>
<dbReference type="InterPro" id="IPR011032">
    <property type="entry name" value="GroES-like_sf"/>
</dbReference>
<comment type="caution">
    <text evidence="3">The sequence shown here is derived from an EMBL/GenBank/DDBJ whole genome shotgun (WGS) entry which is preliminary data.</text>
</comment>
<evidence type="ECO:0000259" key="2">
    <source>
        <dbReference type="SMART" id="SM00829"/>
    </source>
</evidence>
<dbReference type="InterPro" id="IPR020843">
    <property type="entry name" value="ER"/>
</dbReference>
<dbReference type="Pfam" id="PF16884">
    <property type="entry name" value="ADH_N_2"/>
    <property type="match status" value="1"/>
</dbReference>
<dbReference type="InterPro" id="IPR041694">
    <property type="entry name" value="ADH_N_2"/>
</dbReference>
<dbReference type="SUPFAM" id="SSF51735">
    <property type="entry name" value="NAD(P)-binding Rossmann-fold domains"/>
    <property type="match status" value="1"/>
</dbReference>
<keyword evidence="4" id="KW-1185">Reference proteome</keyword>
<organism evidence="3 4">
    <name type="scientific">Pedococcus ginsenosidimutans</name>
    <dbReference type="NCBI Taxonomy" id="490570"/>
    <lineage>
        <taxon>Bacteria</taxon>
        <taxon>Bacillati</taxon>
        <taxon>Actinomycetota</taxon>
        <taxon>Actinomycetes</taxon>
        <taxon>Micrococcales</taxon>
        <taxon>Intrasporangiaceae</taxon>
        <taxon>Pedococcus</taxon>
    </lineage>
</organism>
<accession>A0ABP8YB00</accession>
<evidence type="ECO:0000256" key="1">
    <source>
        <dbReference type="ARBA" id="ARBA00023002"/>
    </source>
</evidence>
<sequence length="340" mass="36213">MTTSTQWHLVRRPHGEPVDADFSLVEAELGAPAPGQVLVRNTFLSVDPYMRGRMNDAKSYVAPFELGQPMTGDAVGVVEAVEGDVADATGRSVQVGDTVLHPYGWRTRALVEGRHARVVDTSLASPSAYLGVMGMTGRTAYAGLLRTAELREGDRVFVSAAAGAVGSLVGQIARLKGASLVVGSAGGPEKVRWAVDEAGFDRVVDYKAQPIAQGLREAAPDGIDVYFDNVGGDHLEAAISSLRPQGRVAMCGAISAYNATEPAPGPRNLFQAIGKRLTLRGFLVNDHEDLRPEFEREMAAWLADGRIAWRETAVEGIESAVEGFRSLLSGGNTGKMVVRL</sequence>
<dbReference type="SUPFAM" id="SSF50129">
    <property type="entry name" value="GroES-like"/>
    <property type="match status" value="1"/>
</dbReference>
<feature type="domain" description="Enoyl reductase (ER)" evidence="2">
    <location>
        <begin position="19"/>
        <end position="338"/>
    </location>
</feature>
<protein>
    <submittedName>
        <fullName evidence="3">NADP-dependent oxidoreductase</fullName>
    </submittedName>
</protein>
<dbReference type="Gene3D" id="3.90.180.10">
    <property type="entry name" value="Medium-chain alcohol dehydrogenases, catalytic domain"/>
    <property type="match status" value="1"/>
</dbReference>
<gene>
    <name evidence="3" type="ORF">GCM10025782_22380</name>
</gene>
<dbReference type="InterPro" id="IPR045010">
    <property type="entry name" value="MDR_fam"/>
</dbReference>
<name>A0ABP8YB00_9MICO</name>
<dbReference type="EMBL" id="BAABLO010000011">
    <property type="protein sequence ID" value="GAA4723929.1"/>
    <property type="molecule type" value="Genomic_DNA"/>
</dbReference>
<dbReference type="InterPro" id="IPR036291">
    <property type="entry name" value="NAD(P)-bd_dom_sf"/>
</dbReference>
<dbReference type="PANTHER" id="PTHR43205:SF7">
    <property type="entry name" value="PROSTAGLANDIN REDUCTASE 1"/>
    <property type="match status" value="1"/>
</dbReference>
<proteinExistence type="predicted"/>
<evidence type="ECO:0000313" key="4">
    <source>
        <dbReference type="Proteomes" id="UP001500556"/>
    </source>
</evidence>
<dbReference type="Proteomes" id="UP001500556">
    <property type="component" value="Unassembled WGS sequence"/>
</dbReference>